<dbReference type="EMBL" id="JAPDDP010000012">
    <property type="protein sequence ID" value="MDA0180375.1"/>
    <property type="molecule type" value="Genomic_DNA"/>
</dbReference>
<evidence type="ECO:0000313" key="3">
    <source>
        <dbReference type="Proteomes" id="UP001147653"/>
    </source>
</evidence>
<dbReference type="InterPro" id="IPR028939">
    <property type="entry name" value="P5C_Rdtase_cat_N"/>
</dbReference>
<dbReference type="RefSeq" id="WP_270024683.1">
    <property type="nucleotide sequence ID" value="NZ_JAPDDP010000012.1"/>
</dbReference>
<organism evidence="2 3">
    <name type="scientific">Solirubrobacter phytolaccae</name>
    <dbReference type="NCBI Taxonomy" id="1404360"/>
    <lineage>
        <taxon>Bacteria</taxon>
        <taxon>Bacillati</taxon>
        <taxon>Actinomycetota</taxon>
        <taxon>Thermoleophilia</taxon>
        <taxon>Solirubrobacterales</taxon>
        <taxon>Solirubrobacteraceae</taxon>
        <taxon>Solirubrobacter</taxon>
    </lineage>
</organism>
<protein>
    <recommendedName>
        <fullName evidence="1">Pyrroline-5-carboxylate reductase catalytic N-terminal domain-containing protein</fullName>
    </recommendedName>
</protein>
<dbReference type="SUPFAM" id="SSF51735">
    <property type="entry name" value="NAD(P)-binding Rossmann-fold domains"/>
    <property type="match status" value="1"/>
</dbReference>
<keyword evidence="3" id="KW-1185">Reference proteome</keyword>
<evidence type="ECO:0000313" key="2">
    <source>
        <dbReference type="EMBL" id="MDA0180375.1"/>
    </source>
</evidence>
<sequence length="185" mass="19252">MKITTIGRGTIGGTLARLWRSAGHDVTELGRDGGDAAGADVVLLAVPSASVPAALSQVTGLSGKLVIDATNRLGDGDLPDGQPSIAEFVKATTNGPTAKAFNLNFGKLFDQAQNAPEPPHNLWVGDEDARAAVEQLTRDIGMEAVHGGPLTSAAAQEAFAQLYITAVQDLDAGLLFYRFFAPKPQ</sequence>
<dbReference type="Proteomes" id="UP001147653">
    <property type="component" value="Unassembled WGS sequence"/>
</dbReference>
<evidence type="ECO:0000259" key="1">
    <source>
        <dbReference type="Pfam" id="PF03807"/>
    </source>
</evidence>
<accession>A0A9X3N8I4</accession>
<dbReference type="AlphaFoldDB" id="A0A9X3N8I4"/>
<dbReference type="InterPro" id="IPR036291">
    <property type="entry name" value="NAD(P)-bd_dom_sf"/>
</dbReference>
<dbReference type="Gene3D" id="3.40.50.720">
    <property type="entry name" value="NAD(P)-binding Rossmann-like Domain"/>
    <property type="match status" value="1"/>
</dbReference>
<gene>
    <name evidence="2" type="ORF">OJ997_08710</name>
</gene>
<proteinExistence type="predicted"/>
<name>A0A9X3N8I4_9ACTN</name>
<dbReference type="Pfam" id="PF03807">
    <property type="entry name" value="F420_oxidored"/>
    <property type="match status" value="1"/>
</dbReference>
<feature type="domain" description="Pyrroline-5-carboxylate reductase catalytic N-terminal" evidence="1">
    <location>
        <begin position="36"/>
        <end position="71"/>
    </location>
</feature>
<comment type="caution">
    <text evidence="2">The sequence shown here is derived from an EMBL/GenBank/DDBJ whole genome shotgun (WGS) entry which is preliminary data.</text>
</comment>
<reference evidence="2" key="1">
    <citation type="submission" date="2022-10" db="EMBL/GenBank/DDBJ databases">
        <title>The WGS of Solirubrobacter phytolaccae KCTC 29190.</title>
        <authorList>
            <person name="Jiang Z."/>
        </authorList>
    </citation>
    <scope>NUCLEOTIDE SEQUENCE</scope>
    <source>
        <strain evidence="2">KCTC 29190</strain>
    </source>
</reference>